<feature type="domain" description="Metallo-beta-lactamase" evidence="1">
    <location>
        <begin position="47"/>
        <end position="244"/>
    </location>
</feature>
<dbReference type="PANTHER" id="PTHR30619">
    <property type="entry name" value="DNA INTERNALIZATION/COMPETENCE PROTEIN COMEC/REC2"/>
    <property type="match status" value="1"/>
</dbReference>
<dbReference type="Proteomes" id="UP000199520">
    <property type="component" value="Unassembled WGS sequence"/>
</dbReference>
<dbReference type="SUPFAM" id="SSF56281">
    <property type="entry name" value="Metallo-hydrolase/oxidoreductase"/>
    <property type="match status" value="1"/>
</dbReference>
<dbReference type="PANTHER" id="PTHR30619:SF1">
    <property type="entry name" value="RECOMBINATION PROTEIN 2"/>
    <property type="match status" value="1"/>
</dbReference>
<dbReference type="PROSITE" id="PS51257">
    <property type="entry name" value="PROKAR_LIPOPROTEIN"/>
    <property type="match status" value="1"/>
</dbReference>
<dbReference type="STRING" id="1123291.SAMN04490355_10296"/>
<dbReference type="CDD" id="cd07731">
    <property type="entry name" value="ComA-like_MBL-fold"/>
    <property type="match status" value="1"/>
</dbReference>
<dbReference type="Gene3D" id="3.60.15.10">
    <property type="entry name" value="Ribonuclease Z/Hydroxyacylglutathione hydrolase-like"/>
    <property type="match status" value="1"/>
</dbReference>
<dbReference type="RefSeq" id="WP_090939078.1">
    <property type="nucleotide sequence ID" value="NZ_FOTS01000029.1"/>
</dbReference>
<dbReference type="InterPro" id="IPR036866">
    <property type="entry name" value="RibonucZ/Hydroxyglut_hydro"/>
</dbReference>
<reference evidence="3" key="1">
    <citation type="submission" date="2016-10" db="EMBL/GenBank/DDBJ databases">
        <authorList>
            <person name="Varghese N."/>
            <person name="Submissions S."/>
        </authorList>
    </citation>
    <scope>NUCLEOTIDE SEQUENCE [LARGE SCALE GENOMIC DNA]</scope>
    <source>
        <strain evidence="3">DSM 13327</strain>
    </source>
</reference>
<name>A0A1I4M1C7_9FIRM</name>
<evidence type="ECO:0000313" key="2">
    <source>
        <dbReference type="EMBL" id="SFL97188.1"/>
    </source>
</evidence>
<accession>A0A1I4M1C7</accession>
<evidence type="ECO:0000313" key="3">
    <source>
        <dbReference type="Proteomes" id="UP000199520"/>
    </source>
</evidence>
<gene>
    <name evidence="2" type="ORF">SAMN04490355_10296</name>
</gene>
<organism evidence="2 3">
    <name type="scientific">Pelosinus propionicus DSM 13327</name>
    <dbReference type="NCBI Taxonomy" id="1123291"/>
    <lineage>
        <taxon>Bacteria</taxon>
        <taxon>Bacillati</taxon>
        <taxon>Bacillota</taxon>
        <taxon>Negativicutes</taxon>
        <taxon>Selenomonadales</taxon>
        <taxon>Sporomusaceae</taxon>
        <taxon>Pelosinus</taxon>
    </lineage>
</organism>
<protein>
    <submittedName>
        <fullName evidence="2">Competence protein ComEC</fullName>
    </submittedName>
</protein>
<dbReference type="AlphaFoldDB" id="A0A1I4M1C7"/>
<dbReference type="InterPro" id="IPR035681">
    <property type="entry name" value="ComA-like_MBL"/>
</dbReference>
<dbReference type="Pfam" id="PF00753">
    <property type="entry name" value="Lactamase_B"/>
    <property type="match status" value="1"/>
</dbReference>
<dbReference type="OrthoDB" id="9761531at2"/>
<dbReference type="InterPro" id="IPR001279">
    <property type="entry name" value="Metallo-B-lactamas"/>
</dbReference>
<dbReference type="EMBL" id="FOTS01000029">
    <property type="protein sequence ID" value="SFL97188.1"/>
    <property type="molecule type" value="Genomic_DNA"/>
</dbReference>
<proteinExistence type="predicted"/>
<dbReference type="InterPro" id="IPR052159">
    <property type="entry name" value="Competence_DNA_uptake"/>
</dbReference>
<evidence type="ECO:0000259" key="1">
    <source>
        <dbReference type="SMART" id="SM00849"/>
    </source>
</evidence>
<dbReference type="SMART" id="SM00849">
    <property type="entry name" value="Lactamase_B"/>
    <property type="match status" value="1"/>
</dbReference>
<sequence length="290" mass="31811">MGCKWFGVFLVALVMLIAAGCVKDKAINVSQGQTNFPLTVKVLDIGQGDAILIRAVGQTVLVDTGDTGTKDNLVAYIKKEGITTIDKVIITHPHADHLGGMSAVLENFKVNQIYDSGQTTTTVLYRKYLSLVQSKKIPFSVLTAGMEIVITNDIKLKILAPEQPFIRDSELNNNSIVAKLMYRDFSMLLTGDAEKESEERMLKKYKKELKSTILKSGHHGSNTSSSPSFLKAVSPEAAIISLGANNDYHHPHPSTLKKYNEAKMKIYRTDTDGTVTINSDGAAYTITKEK</sequence>
<keyword evidence="3" id="KW-1185">Reference proteome</keyword>